<dbReference type="EMBL" id="FXTD01000010">
    <property type="protein sequence ID" value="SMO81062.1"/>
    <property type="molecule type" value="Genomic_DNA"/>
</dbReference>
<evidence type="ECO:0000256" key="1">
    <source>
        <dbReference type="SAM" id="Phobius"/>
    </source>
</evidence>
<dbReference type="AlphaFoldDB" id="A0A521EBA1"/>
<dbReference type="Proteomes" id="UP000319712">
    <property type="component" value="Unassembled WGS sequence"/>
</dbReference>
<organism evidence="2 3">
    <name type="scientific">Halorubrum cibi</name>
    <dbReference type="NCBI Taxonomy" id="413815"/>
    <lineage>
        <taxon>Archaea</taxon>
        <taxon>Methanobacteriati</taxon>
        <taxon>Methanobacteriota</taxon>
        <taxon>Stenosarchaea group</taxon>
        <taxon>Halobacteria</taxon>
        <taxon>Halobacteriales</taxon>
        <taxon>Haloferacaceae</taxon>
        <taxon>Halorubrum</taxon>
    </lineage>
</organism>
<evidence type="ECO:0000313" key="2">
    <source>
        <dbReference type="EMBL" id="SMO81062.1"/>
    </source>
</evidence>
<reference evidence="2 3" key="1">
    <citation type="submission" date="2017-05" db="EMBL/GenBank/DDBJ databases">
        <authorList>
            <person name="Varghese N."/>
            <person name="Submissions S."/>
        </authorList>
    </citation>
    <scope>NUCLEOTIDE SEQUENCE [LARGE SCALE GENOMIC DNA]</scope>
    <source>
        <strain evidence="2 3">DSM 19504</strain>
    </source>
</reference>
<keyword evidence="1" id="KW-1133">Transmembrane helix</keyword>
<protein>
    <submittedName>
        <fullName evidence="2">Uncharacterized protein</fullName>
    </submittedName>
</protein>
<dbReference type="RefSeq" id="WP_142987328.1">
    <property type="nucleotide sequence ID" value="NZ_FXTD01000010.1"/>
</dbReference>
<keyword evidence="1" id="KW-0812">Transmembrane</keyword>
<sequence>MAVSGLWADEPTPSRIAVSVGLALIGFYLAVQTFAVGPSTLLEGWVIAGGLLAFALGTADAYLEAAALDELEKTEGAR</sequence>
<feature type="transmembrane region" description="Helical" evidence="1">
    <location>
        <begin position="44"/>
        <end position="63"/>
    </location>
</feature>
<keyword evidence="3" id="KW-1185">Reference proteome</keyword>
<proteinExistence type="predicted"/>
<gene>
    <name evidence="2" type="ORF">SAMN06264867_1103</name>
</gene>
<feature type="transmembrane region" description="Helical" evidence="1">
    <location>
        <begin position="16"/>
        <end position="37"/>
    </location>
</feature>
<accession>A0A521EBA1</accession>
<keyword evidence="1" id="KW-0472">Membrane</keyword>
<evidence type="ECO:0000313" key="3">
    <source>
        <dbReference type="Proteomes" id="UP000319712"/>
    </source>
</evidence>
<name>A0A521EBA1_9EURY</name>